<reference evidence="9" key="1">
    <citation type="journal article" date="2021" name="Front. Plant Sci.">
        <title>Chromosome-Scale Genome Assembly for Chinese Sour Jujube and Insights Into Its Genome Evolution and Domestication Signature.</title>
        <authorList>
            <person name="Shen L.-Y."/>
            <person name="Luo H."/>
            <person name="Wang X.-L."/>
            <person name="Wang X.-M."/>
            <person name="Qiu X.-J."/>
            <person name="Liu H."/>
            <person name="Zhou S.-S."/>
            <person name="Jia K.-H."/>
            <person name="Nie S."/>
            <person name="Bao Y.-T."/>
            <person name="Zhang R.-G."/>
            <person name="Yun Q.-Z."/>
            <person name="Chai Y.-H."/>
            <person name="Lu J.-Y."/>
            <person name="Li Y."/>
            <person name="Zhao S.-W."/>
            <person name="Mao J.-F."/>
            <person name="Jia S.-G."/>
            <person name="Mao Y.-M."/>
        </authorList>
    </citation>
    <scope>NUCLEOTIDE SEQUENCE</scope>
    <source>
        <strain evidence="9">AT0</strain>
        <tissue evidence="9">Leaf</tissue>
    </source>
</reference>
<dbReference type="InterPro" id="IPR004367">
    <property type="entry name" value="Cyclin_C-dom"/>
</dbReference>
<comment type="similarity">
    <text evidence="1">Belongs to the cyclin family. Cyclin D subfamily.</text>
</comment>
<dbReference type="InterPro" id="IPR039361">
    <property type="entry name" value="Cyclin"/>
</dbReference>
<evidence type="ECO:0000256" key="2">
    <source>
        <dbReference type="ARBA" id="ARBA00011177"/>
    </source>
</evidence>
<proteinExistence type="inferred from homology"/>
<dbReference type="Pfam" id="PF02984">
    <property type="entry name" value="Cyclin_C"/>
    <property type="match status" value="1"/>
</dbReference>
<dbReference type="AlphaFoldDB" id="A0A978UZQ3"/>
<evidence type="ECO:0000256" key="3">
    <source>
        <dbReference type="ARBA" id="ARBA00022618"/>
    </source>
</evidence>
<evidence type="ECO:0000256" key="1">
    <source>
        <dbReference type="ARBA" id="ARBA00009065"/>
    </source>
</evidence>
<accession>A0A978UZQ3</accession>
<evidence type="ECO:0000256" key="6">
    <source>
        <dbReference type="ARBA" id="ARBA00032263"/>
    </source>
</evidence>
<dbReference type="Proteomes" id="UP000813462">
    <property type="component" value="Unassembled WGS sequence"/>
</dbReference>
<organism evidence="9 10">
    <name type="scientific">Ziziphus jujuba var. spinosa</name>
    <dbReference type="NCBI Taxonomy" id="714518"/>
    <lineage>
        <taxon>Eukaryota</taxon>
        <taxon>Viridiplantae</taxon>
        <taxon>Streptophyta</taxon>
        <taxon>Embryophyta</taxon>
        <taxon>Tracheophyta</taxon>
        <taxon>Spermatophyta</taxon>
        <taxon>Magnoliopsida</taxon>
        <taxon>eudicotyledons</taxon>
        <taxon>Gunneridae</taxon>
        <taxon>Pentapetalae</taxon>
        <taxon>rosids</taxon>
        <taxon>fabids</taxon>
        <taxon>Rosales</taxon>
        <taxon>Rhamnaceae</taxon>
        <taxon>Paliureae</taxon>
        <taxon>Ziziphus</taxon>
    </lineage>
</organism>
<dbReference type="CDD" id="cd20543">
    <property type="entry name" value="CYCLIN_AtCycD-like_rpt1"/>
    <property type="match status" value="1"/>
</dbReference>
<dbReference type="CDD" id="cd20544">
    <property type="entry name" value="CYCLIN_AtCycD-like_rpt2"/>
    <property type="match status" value="1"/>
</dbReference>
<gene>
    <name evidence="9" type="ORF">FEM48_Zijuj08G0147200</name>
</gene>
<dbReference type="FunFam" id="1.10.472.10:FF:000060">
    <property type="entry name" value="D6-type cyclin"/>
    <property type="match status" value="1"/>
</dbReference>
<feature type="domain" description="Cyclin-like" evidence="8">
    <location>
        <begin position="126"/>
        <end position="219"/>
    </location>
</feature>
<dbReference type="InterPro" id="IPR006671">
    <property type="entry name" value="Cyclin_N"/>
</dbReference>
<comment type="caution">
    <text evidence="9">The sequence shown here is derived from an EMBL/GenBank/DDBJ whole genome shotgun (WGS) entry which is preliminary data.</text>
</comment>
<dbReference type="PANTHER" id="PTHR10177">
    <property type="entry name" value="CYCLINS"/>
    <property type="match status" value="1"/>
</dbReference>
<dbReference type="EMBL" id="JAEACU010000008">
    <property type="protein sequence ID" value="KAH7520469.1"/>
    <property type="molecule type" value="Genomic_DNA"/>
</dbReference>
<dbReference type="SUPFAM" id="SSF47954">
    <property type="entry name" value="Cyclin-like"/>
    <property type="match status" value="1"/>
</dbReference>
<evidence type="ECO:0000256" key="5">
    <source>
        <dbReference type="ARBA" id="ARBA00023306"/>
    </source>
</evidence>
<dbReference type="InterPro" id="IPR013763">
    <property type="entry name" value="Cyclin-like_dom"/>
</dbReference>
<evidence type="ECO:0000259" key="8">
    <source>
        <dbReference type="SMART" id="SM00385"/>
    </source>
</evidence>
<keyword evidence="5" id="KW-0131">Cell cycle</keyword>
<protein>
    <recommendedName>
        <fullName evidence="6">B-like cyclin</fullName>
    </recommendedName>
</protein>
<sequence length="347" mass="39184">MRFSWVSKDLLGGVSMADNNSGSSSGESSDSPTTSFLKCRETFLSSSDDDDSTISSVTQEQNIKTRFQEPGFNLSRSESWMNFPVLSDETVGAMVEKESEHLPKYDYLYRLHSGDLDLTARNDALDWNLEAWNHFGFGPLCLCLSMNYFDRFLSAHTLPVVLQRDAKWATQLLALSCLRLAMKAEETTTPHPLDLQDVVPSKYLFEAKSVHRMERLVLHILKWRMKSITPCSYIDYFLSKLNDDQCPSKDNVFKAVHIILRILRGIDFLQFRPSEIAAAVALYISGEQQAVSKIDDAMSCFKSEGKSRVLHCLAMINDLEKNLITEEPESPSGVLDAASLSRKLDRN</sequence>
<dbReference type="InterPro" id="IPR036915">
    <property type="entry name" value="Cyclin-like_sf"/>
</dbReference>
<evidence type="ECO:0000256" key="7">
    <source>
        <dbReference type="RuleBase" id="RU000383"/>
    </source>
</evidence>
<name>A0A978UZQ3_ZIZJJ</name>
<dbReference type="Gene3D" id="1.10.472.10">
    <property type="entry name" value="Cyclin-like"/>
    <property type="match status" value="2"/>
</dbReference>
<dbReference type="Pfam" id="PF00134">
    <property type="entry name" value="Cyclin_N"/>
    <property type="match status" value="1"/>
</dbReference>
<evidence type="ECO:0000313" key="9">
    <source>
        <dbReference type="EMBL" id="KAH7520469.1"/>
    </source>
</evidence>
<evidence type="ECO:0000256" key="4">
    <source>
        <dbReference type="ARBA" id="ARBA00023127"/>
    </source>
</evidence>
<dbReference type="FunFam" id="1.10.472.10:FF:000040">
    <property type="entry name" value="D6-type cyclin"/>
    <property type="match status" value="1"/>
</dbReference>
<keyword evidence="4 7" id="KW-0195">Cyclin</keyword>
<comment type="subunit">
    <text evidence="2">Interacts with the CDC2 protein kinase to form a serine/threonine kinase holoenzyme complex also known as maturation promoting factor (MPF). The cyclin subunit imparts substrate specificity to the complex.</text>
</comment>
<evidence type="ECO:0000313" key="10">
    <source>
        <dbReference type="Proteomes" id="UP000813462"/>
    </source>
</evidence>
<dbReference type="SMART" id="SM00385">
    <property type="entry name" value="CYCLIN"/>
    <property type="match status" value="1"/>
</dbReference>
<keyword evidence="3" id="KW-0132">Cell division</keyword>
<dbReference type="GO" id="GO:0051301">
    <property type="term" value="P:cell division"/>
    <property type="evidence" value="ECO:0007669"/>
    <property type="project" value="UniProtKB-KW"/>
</dbReference>